<sequence>MPNGLTSAFTSTAAMNKTEFNIVLSTEPPRTTPSVIHSHIPVPRVSAAIKAQERCPPKRRGSFERLGRGSVAAQRASFEKLEASVVQLRSRNNNQLSTSSIEMRDSEEKTTPVSNYKTSDVFKLNRDNSFIETKWKNKYDESEKRRKLLLQKSEAASITDEYKKGPTEGRSLYLDAQTTTTLDPRVLDKMMPYLTVYHGNPHSRTRMYGWESEAAVEHARQQIADLIGADK</sequence>
<dbReference type="Gene3D" id="3.90.1150.10">
    <property type="entry name" value="Aspartate Aminotransferase, domain 1"/>
    <property type="match status" value="1"/>
</dbReference>
<accession>A0AAV2N201</accession>
<keyword evidence="5" id="KW-1185">Reference proteome</keyword>
<reference evidence="4 5" key="1">
    <citation type="submission" date="2024-04" db="EMBL/GenBank/DDBJ databases">
        <authorList>
            <consortium name="Molecular Ecology Group"/>
        </authorList>
    </citation>
    <scope>NUCLEOTIDE SEQUENCE [LARGE SCALE GENOMIC DNA]</scope>
</reference>
<dbReference type="Pfam" id="PF00266">
    <property type="entry name" value="Aminotran_5"/>
    <property type="match status" value="1"/>
</dbReference>
<proteinExistence type="inferred from homology"/>
<dbReference type="GO" id="GO:0016226">
    <property type="term" value="P:iron-sulfur cluster assembly"/>
    <property type="evidence" value="ECO:0007669"/>
    <property type="project" value="TreeGrafter"/>
</dbReference>
<evidence type="ECO:0000256" key="1">
    <source>
        <dbReference type="ARBA" id="ARBA00001933"/>
    </source>
</evidence>
<dbReference type="GO" id="GO:0031071">
    <property type="term" value="F:cysteine desulfurase activity"/>
    <property type="evidence" value="ECO:0007669"/>
    <property type="project" value="TreeGrafter"/>
</dbReference>
<comment type="similarity">
    <text evidence="2">Belongs to the class-V pyridoxal-phosphate-dependent aminotransferase family. NifS/IscS subfamily.</text>
</comment>
<evidence type="ECO:0000313" key="4">
    <source>
        <dbReference type="EMBL" id="CAL1673875.1"/>
    </source>
</evidence>
<name>A0AAV2N201_9HYME</name>
<dbReference type="InterPro" id="IPR015421">
    <property type="entry name" value="PyrdxlP-dep_Trfase_major"/>
</dbReference>
<evidence type="ECO:0000259" key="3">
    <source>
        <dbReference type="Pfam" id="PF00266"/>
    </source>
</evidence>
<gene>
    <name evidence="4" type="ORF">LPLAT_LOCUS672</name>
</gene>
<organism evidence="4 5">
    <name type="scientific">Lasius platythorax</name>
    <dbReference type="NCBI Taxonomy" id="488582"/>
    <lineage>
        <taxon>Eukaryota</taxon>
        <taxon>Metazoa</taxon>
        <taxon>Ecdysozoa</taxon>
        <taxon>Arthropoda</taxon>
        <taxon>Hexapoda</taxon>
        <taxon>Insecta</taxon>
        <taxon>Pterygota</taxon>
        <taxon>Neoptera</taxon>
        <taxon>Endopterygota</taxon>
        <taxon>Hymenoptera</taxon>
        <taxon>Apocrita</taxon>
        <taxon>Aculeata</taxon>
        <taxon>Formicoidea</taxon>
        <taxon>Formicidae</taxon>
        <taxon>Formicinae</taxon>
        <taxon>Lasius</taxon>
        <taxon>Lasius</taxon>
    </lineage>
</organism>
<evidence type="ECO:0000256" key="2">
    <source>
        <dbReference type="ARBA" id="ARBA00006490"/>
    </source>
</evidence>
<evidence type="ECO:0000313" key="5">
    <source>
        <dbReference type="Proteomes" id="UP001497644"/>
    </source>
</evidence>
<dbReference type="InterPro" id="IPR015422">
    <property type="entry name" value="PyrdxlP-dep_Trfase_small"/>
</dbReference>
<dbReference type="Gene3D" id="3.40.640.10">
    <property type="entry name" value="Type I PLP-dependent aspartate aminotransferase-like (Major domain)"/>
    <property type="match status" value="1"/>
</dbReference>
<dbReference type="InterPro" id="IPR015424">
    <property type="entry name" value="PyrdxlP-dep_Trfase"/>
</dbReference>
<dbReference type="GO" id="GO:0005829">
    <property type="term" value="C:cytosol"/>
    <property type="evidence" value="ECO:0007669"/>
    <property type="project" value="TreeGrafter"/>
</dbReference>
<dbReference type="AlphaFoldDB" id="A0AAV2N201"/>
<protein>
    <recommendedName>
        <fullName evidence="3">Aminotransferase class V domain-containing protein</fullName>
    </recommendedName>
</protein>
<dbReference type="SUPFAM" id="SSF53383">
    <property type="entry name" value="PLP-dependent transferases"/>
    <property type="match status" value="1"/>
</dbReference>
<dbReference type="Proteomes" id="UP001497644">
    <property type="component" value="Chromosome 1"/>
</dbReference>
<dbReference type="PANTHER" id="PTHR11601">
    <property type="entry name" value="CYSTEINE DESULFURYLASE FAMILY MEMBER"/>
    <property type="match status" value="1"/>
</dbReference>
<dbReference type="EMBL" id="OZ034824">
    <property type="protein sequence ID" value="CAL1673875.1"/>
    <property type="molecule type" value="Genomic_DNA"/>
</dbReference>
<dbReference type="GO" id="GO:0005634">
    <property type="term" value="C:nucleus"/>
    <property type="evidence" value="ECO:0007669"/>
    <property type="project" value="TreeGrafter"/>
</dbReference>
<feature type="domain" description="Aminotransferase class V" evidence="3">
    <location>
        <begin position="173"/>
        <end position="230"/>
    </location>
</feature>
<dbReference type="GO" id="GO:0005739">
    <property type="term" value="C:mitochondrion"/>
    <property type="evidence" value="ECO:0007669"/>
    <property type="project" value="TreeGrafter"/>
</dbReference>
<comment type="cofactor">
    <cofactor evidence="1">
        <name>pyridoxal 5'-phosphate</name>
        <dbReference type="ChEBI" id="CHEBI:597326"/>
    </cofactor>
</comment>
<dbReference type="PANTHER" id="PTHR11601:SF34">
    <property type="entry name" value="CYSTEINE DESULFURASE"/>
    <property type="match status" value="1"/>
</dbReference>
<dbReference type="InterPro" id="IPR000192">
    <property type="entry name" value="Aminotrans_V_dom"/>
</dbReference>